<dbReference type="SMART" id="SM00320">
    <property type="entry name" value="WD40"/>
    <property type="match status" value="1"/>
</dbReference>
<keyword evidence="3" id="KW-1185">Reference proteome</keyword>
<comment type="caution">
    <text evidence="2">The sequence shown here is derived from an EMBL/GenBank/DDBJ whole genome shotgun (WGS) entry which is preliminary data.</text>
</comment>
<dbReference type="PROSITE" id="PS50082">
    <property type="entry name" value="WD_REPEATS_2"/>
    <property type="match status" value="1"/>
</dbReference>
<protein>
    <submittedName>
        <fullName evidence="2">WD40 repeat domain-containing protein</fullName>
    </submittedName>
</protein>
<evidence type="ECO:0000313" key="2">
    <source>
        <dbReference type="EMBL" id="MEK0189731.1"/>
    </source>
</evidence>
<dbReference type="Gene3D" id="2.130.10.10">
    <property type="entry name" value="YVTN repeat-like/Quinoprotein amine dehydrogenase"/>
    <property type="match status" value="1"/>
</dbReference>
<evidence type="ECO:0000313" key="3">
    <source>
        <dbReference type="Proteomes" id="UP001384579"/>
    </source>
</evidence>
<keyword evidence="1" id="KW-0853">WD repeat</keyword>
<dbReference type="RefSeq" id="WP_340542830.1">
    <property type="nucleotide sequence ID" value="NZ_JBBLXS010001562.1"/>
</dbReference>
<dbReference type="InterPro" id="IPR001680">
    <property type="entry name" value="WD40_rpt"/>
</dbReference>
<dbReference type="Proteomes" id="UP001384579">
    <property type="component" value="Unassembled WGS sequence"/>
</dbReference>
<dbReference type="Pfam" id="PF00400">
    <property type="entry name" value="WD40"/>
    <property type="match status" value="1"/>
</dbReference>
<dbReference type="EMBL" id="JBBLXS010001562">
    <property type="protein sequence ID" value="MEK0189731.1"/>
    <property type="molecule type" value="Genomic_DNA"/>
</dbReference>
<feature type="repeat" description="WD" evidence="1">
    <location>
        <begin position="4"/>
        <end position="39"/>
    </location>
</feature>
<dbReference type="InterPro" id="IPR036322">
    <property type="entry name" value="WD40_repeat_dom_sf"/>
</dbReference>
<gene>
    <name evidence="2" type="ORF">WMG39_33535</name>
</gene>
<evidence type="ECO:0000256" key="1">
    <source>
        <dbReference type="PROSITE-ProRule" id="PRU00221"/>
    </source>
</evidence>
<name>A0ABU8YZ28_9CYAN</name>
<dbReference type="SUPFAM" id="SSF50978">
    <property type="entry name" value="WD40 repeat-like"/>
    <property type="match status" value="1"/>
</dbReference>
<organism evidence="2 3">
    <name type="scientific">Microcoleus anatoxicus PTRS2</name>
    <dbReference type="NCBI Taxonomy" id="2705321"/>
    <lineage>
        <taxon>Bacteria</taxon>
        <taxon>Bacillati</taxon>
        <taxon>Cyanobacteriota</taxon>
        <taxon>Cyanophyceae</taxon>
        <taxon>Oscillatoriophycideae</taxon>
        <taxon>Oscillatoriales</taxon>
        <taxon>Microcoleaceae</taxon>
        <taxon>Microcoleus</taxon>
        <taxon>Microcoleus anatoxicus</taxon>
    </lineage>
</organism>
<proteinExistence type="predicted"/>
<accession>A0ABU8YZ28</accession>
<reference evidence="2 3" key="1">
    <citation type="journal article" date="2020" name="Harmful Algae">
        <title>Molecular and morphological characterization of a novel dihydroanatoxin-a producing Microcoleus species (cyanobacteria) from the Russian River, California, USA.</title>
        <authorList>
            <person name="Conklin K.Y."/>
            <person name="Stancheva R."/>
            <person name="Otten T.G."/>
            <person name="Fadness R."/>
            <person name="Boyer G.L."/>
            <person name="Read B."/>
            <person name="Zhang X."/>
            <person name="Sheath R.G."/>
        </authorList>
    </citation>
    <scope>NUCLEOTIDE SEQUENCE [LARGE SCALE GENOMIC DNA]</scope>
    <source>
        <strain evidence="2 3">PTRS2</strain>
    </source>
</reference>
<dbReference type="PROSITE" id="PS50294">
    <property type="entry name" value="WD_REPEATS_REGION"/>
    <property type="match status" value="1"/>
</dbReference>
<dbReference type="InterPro" id="IPR015943">
    <property type="entry name" value="WD40/YVTN_repeat-like_dom_sf"/>
</dbReference>
<sequence>MLETLEHLGPVQSVVFSCDGKTLVSGSADTTVKIWRVPV</sequence>